<feature type="region of interest" description="Disordered" evidence="1">
    <location>
        <begin position="49"/>
        <end position="112"/>
    </location>
</feature>
<dbReference type="EMBL" id="HBJA01083392">
    <property type="protein sequence ID" value="CAE0817937.1"/>
    <property type="molecule type" value="Transcribed_RNA"/>
</dbReference>
<accession>A0A7S4FX23</accession>
<protein>
    <recommendedName>
        <fullName evidence="4">Secreted protein</fullName>
    </recommendedName>
</protein>
<proteinExistence type="predicted"/>
<gene>
    <name evidence="3" type="ORF">EGYM00163_LOCUS29105</name>
</gene>
<evidence type="ECO:0000313" key="3">
    <source>
        <dbReference type="EMBL" id="CAE0817937.1"/>
    </source>
</evidence>
<evidence type="ECO:0000256" key="1">
    <source>
        <dbReference type="SAM" id="MobiDB-lite"/>
    </source>
</evidence>
<reference evidence="3" key="1">
    <citation type="submission" date="2021-01" db="EMBL/GenBank/DDBJ databases">
        <authorList>
            <person name="Corre E."/>
            <person name="Pelletier E."/>
            <person name="Niang G."/>
            <person name="Scheremetjew M."/>
            <person name="Finn R."/>
            <person name="Kale V."/>
            <person name="Holt S."/>
            <person name="Cochrane G."/>
            <person name="Meng A."/>
            <person name="Brown T."/>
            <person name="Cohen L."/>
        </authorList>
    </citation>
    <scope>NUCLEOTIDE SEQUENCE</scope>
    <source>
        <strain evidence="3">CCMP1594</strain>
    </source>
</reference>
<dbReference type="AlphaFoldDB" id="A0A7S4FX23"/>
<name>A0A7S4FX23_9EUGL</name>
<feature type="compositionally biased region" description="Basic and acidic residues" evidence="1">
    <location>
        <begin position="53"/>
        <end position="64"/>
    </location>
</feature>
<organism evidence="3">
    <name type="scientific">Eutreptiella gymnastica</name>
    <dbReference type="NCBI Taxonomy" id="73025"/>
    <lineage>
        <taxon>Eukaryota</taxon>
        <taxon>Discoba</taxon>
        <taxon>Euglenozoa</taxon>
        <taxon>Euglenida</taxon>
        <taxon>Spirocuta</taxon>
        <taxon>Euglenophyceae</taxon>
        <taxon>Eutreptiales</taxon>
        <taxon>Eutreptiaceae</taxon>
        <taxon>Eutreptiella</taxon>
    </lineage>
</organism>
<keyword evidence="2" id="KW-0732">Signal</keyword>
<sequence length="112" mass="12194">MHVICLILVLFSFVLFGLFICLPGEWPEPVTGAGYEPRSRQNSIEHAFYPGLQRDDAENPKDPAEEAQQVPEAPEPPGQLPSAVHCDDDEAAKAKNGRKPDKAALIADQSGQ</sequence>
<evidence type="ECO:0000256" key="2">
    <source>
        <dbReference type="SAM" id="SignalP"/>
    </source>
</evidence>
<feature type="chain" id="PRO_5030633029" description="Secreted protein" evidence="2">
    <location>
        <begin position="18"/>
        <end position="112"/>
    </location>
</feature>
<feature type="signal peptide" evidence="2">
    <location>
        <begin position="1"/>
        <end position="17"/>
    </location>
</feature>
<evidence type="ECO:0008006" key="4">
    <source>
        <dbReference type="Google" id="ProtNLM"/>
    </source>
</evidence>